<feature type="transmembrane region" description="Helical" evidence="6">
    <location>
        <begin position="167"/>
        <end position="185"/>
    </location>
</feature>
<sequence length="320" mass="33421">MSTITPDDGLYVPPVAATKSVPPQAWLLLAFLAIVWGSMWPLIKLAVSEIPLMTLRASSAYIGATILFGVAAAMGHSLKPARGEIGRMILCSIFLITLWLILSATALSVLPAGRTALLAYTMPFFALVLGVLFFRETASRGRLIGVGLGLAAVAVLSGDALADLNGAAARIGIPAVLGAALTWAIGSKLQIAFRFSIPLTVANGWMMMIGGIPIVGLALYLDGGQWIDTVSAPALAAAFAVAVMSQALGFLAWTTLLKITDIAFASIAILVVPITSLGFSFVFLGEVLDTRDMIGMALLLLGLATVLPVKSVLRRFLGGR</sequence>
<feature type="transmembrane region" description="Helical" evidence="6">
    <location>
        <begin position="294"/>
        <end position="313"/>
    </location>
</feature>
<evidence type="ECO:0000313" key="9">
    <source>
        <dbReference type="Proteomes" id="UP000539372"/>
    </source>
</evidence>
<organism evidence="8 9">
    <name type="scientific">Pacificispira spongiicola</name>
    <dbReference type="NCBI Taxonomy" id="2729598"/>
    <lineage>
        <taxon>Bacteria</taxon>
        <taxon>Pseudomonadati</taxon>
        <taxon>Pseudomonadota</taxon>
        <taxon>Alphaproteobacteria</taxon>
        <taxon>Rhodospirillales</taxon>
        <taxon>Rhodospirillaceae</taxon>
        <taxon>Pacificispira</taxon>
    </lineage>
</organism>
<dbReference type="GO" id="GO:0005886">
    <property type="term" value="C:plasma membrane"/>
    <property type="evidence" value="ECO:0007669"/>
    <property type="project" value="UniProtKB-SubCell"/>
</dbReference>
<feature type="transmembrane region" description="Helical" evidence="6">
    <location>
        <begin position="233"/>
        <end position="253"/>
    </location>
</feature>
<feature type="transmembrane region" description="Helical" evidence="6">
    <location>
        <begin position="25"/>
        <end position="43"/>
    </location>
</feature>
<keyword evidence="9" id="KW-1185">Reference proteome</keyword>
<name>A0A7Y0HFM5_9PROT</name>
<feature type="domain" description="EamA" evidence="7">
    <location>
        <begin position="171"/>
        <end position="306"/>
    </location>
</feature>
<accession>A0A7Y0HFM5</accession>
<keyword evidence="3 6" id="KW-0812">Transmembrane</keyword>
<feature type="transmembrane region" description="Helical" evidence="6">
    <location>
        <begin position="143"/>
        <end position="161"/>
    </location>
</feature>
<reference evidence="8 9" key="1">
    <citation type="submission" date="2020-04" db="EMBL/GenBank/DDBJ databases">
        <title>Rhodospirillaceae bacterium KN72 isolated from deep sea.</title>
        <authorList>
            <person name="Zhang D.-C."/>
        </authorList>
    </citation>
    <scope>NUCLEOTIDE SEQUENCE [LARGE SCALE GENOMIC DNA]</scope>
    <source>
        <strain evidence="8 9">KN72</strain>
    </source>
</reference>
<comment type="caution">
    <text evidence="8">The sequence shown here is derived from an EMBL/GenBank/DDBJ whole genome shotgun (WGS) entry which is preliminary data.</text>
</comment>
<keyword evidence="5 6" id="KW-0472">Membrane</keyword>
<dbReference type="RefSeq" id="WP_169626407.1">
    <property type="nucleotide sequence ID" value="NZ_JABBNT010000005.1"/>
</dbReference>
<dbReference type="InterPro" id="IPR000620">
    <property type="entry name" value="EamA_dom"/>
</dbReference>
<evidence type="ECO:0000313" key="8">
    <source>
        <dbReference type="EMBL" id="NMM46010.1"/>
    </source>
</evidence>
<dbReference type="AlphaFoldDB" id="A0A7Y0HFM5"/>
<evidence type="ECO:0000256" key="2">
    <source>
        <dbReference type="ARBA" id="ARBA00022475"/>
    </source>
</evidence>
<evidence type="ECO:0000256" key="1">
    <source>
        <dbReference type="ARBA" id="ARBA00004651"/>
    </source>
</evidence>
<gene>
    <name evidence="8" type="ORF">HH303_16050</name>
</gene>
<dbReference type="InterPro" id="IPR037185">
    <property type="entry name" value="EmrE-like"/>
</dbReference>
<feature type="transmembrane region" description="Helical" evidence="6">
    <location>
        <begin position="197"/>
        <end position="221"/>
    </location>
</feature>
<evidence type="ECO:0000259" key="7">
    <source>
        <dbReference type="Pfam" id="PF00892"/>
    </source>
</evidence>
<feature type="transmembrane region" description="Helical" evidence="6">
    <location>
        <begin position="88"/>
        <end position="110"/>
    </location>
</feature>
<evidence type="ECO:0000256" key="6">
    <source>
        <dbReference type="SAM" id="Phobius"/>
    </source>
</evidence>
<dbReference type="EMBL" id="JABBNT010000005">
    <property type="protein sequence ID" value="NMM46010.1"/>
    <property type="molecule type" value="Genomic_DNA"/>
</dbReference>
<comment type="subcellular location">
    <subcellularLocation>
        <location evidence="1">Cell membrane</location>
        <topology evidence="1">Multi-pass membrane protein</topology>
    </subcellularLocation>
</comment>
<feature type="domain" description="EamA" evidence="7">
    <location>
        <begin position="26"/>
        <end position="157"/>
    </location>
</feature>
<dbReference type="PANTHER" id="PTHR32322:SF18">
    <property type="entry name" value="S-ADENOSYLMETHIONINE_S-ADENOSYLHOMOCYSTEINE TRANSPORTER"/>
    <property type="match status" value="1"/>
</dbReference>
<feature type="transmembrane region" description="Helical" evidence="6">
    <location>
        <begin position="55"/>
        <end position="76"/>
    </location>
</feature>
<evidence type="ECO:0000256" key="4">
    <source>
        <dbReference type="ARBA" id="ARBA00022989"/>
    </source>
</evidence>
<dbReference type="PANTHER" id="PTHR32322">
    <property type="entry name" value="INNER MEMBRANE TRANSPORTER"/>
    <property type="match status" value="1"/>
</dbReference>
<keyword evidence="2" id="KW-1003">Cell membrane</keyword>
<proteinExistence type="predicted"/>
<dbReference type="Pfam" id="PF00892">
    <property type="entry name" value="EamA"/>
    <property type="match status" value="2"/>
</dbReference>
<feature type="transmembrane region" description="Helical" evidence="6">
    <location>
        <begin position="262"/>
        <end position="282"/>
    </location>
</feature>
<dbReference type="SUPFAM" id="SSF103481">
    <property type="entry name" value="Multidrug resistance efflux transporter EmrE"/>
    <property type="match status" value="2"/>
</dbReference>
<dbReference type="InterPro" id="IPR050638">
    <property type="entry name" value="AA-Vitamin_Transporters"/>
</dbReference>
<dbReference type="Proteomes" id="UP000539372">
    <property type="component" value="Unassembled WGS sequence"/>
</dbReference>
<protein>
    <submittedName>
        <fullName evidence="8">DMT family transporter</fullName>
    </submittedName>
</protein>
<evidence type="ECO:0000256" key="5">
    <source>
        <dbReference type="ARBA" id="ARBA00023136"/>
    </source>
</evidence>
<feature type="transmembrane region" description="Helical" evidence="6">
    <location>
        <begin position="116"/>
        <end position="134"/>
    </location>
</feature>
<evidence type="ECO:0000256" key="3">
    <source>
        <dbReference type="ARBA" id="ARBA00022692"/>
    </source>
</evidence>
<keyword evidence="4 6" id="KW-1133">Transmembrane helix</keyword>